<dbReference type="RefSeq" id="WP_338575529.1">
    <property type="nucleotide sequence ID" value="NZ_CP146369.1"/>
</dbReference>
<name>A0ABZ2I7P3_9CAUL</name>
<gene>
    <name evidence="4" type="ORF">V8J38_10335</name>
</gene>
<reference evidence="4 5" key="1">
    <citation type="submission" date="2024-02" db="EMBL/GenBank/DDBJ databases">
        <title>Distribution and functional of Brevundimonas-related endobacteria within Verticillium dahliae.</title>
        <authorList>
            <person name="Zeng H."/>
        </authorList>
    </citation>
    <scope>NUCLEOTIDE SEQUENCE [LARGE SCALE GENOMIC DNA]</scope>
    <source>
        <strain evidence="4 5">TRM 44200</strain>
    </source>
</reference>
<proteinExistence type="predicted"/>
<dbReference type="Gene3D" id="2.40.30.170">
    <property type="match status" value="1"/>
</dbReference>
<keyword evidence="5" id="KW-1185">Reference proteome</keyword>
<protein>
    <submittedName>
        <fullName evidence="4">HlyD family efflux transporter periplasmic adaptor subunit</fullName>
    </submittedName>
</protein>
<keyword evidence="2 3" id="KW-0175">Coiled coil</keyword>
<feature type="coiled-coil region" evidence="3">
    <location>
        <begin position="134"/>
        <end position="161"/>
    </location>
</feature>
<accession>A0ABZ2I7P3</accession>
<dbReference type="EMBL" id="CP146369">
    <property type="protein sequence ID" value="WWT53656.1"/>
    <property type="molecule type" value="Genomic_DNA"/>
</dbReference>
<sequence length="426" mass="44629">MAHFLERLKSRKVQGALAVVAVLTAGAAFGLTRGGADQGAMEEQRATMTRAPFIVSVNFSGRVTPGERIDLSAPFDARVTRVLFEYGDQIDAGQRLLELDAADVLRSRAEAESAWLKADAEADRMAGWEGGVEVRRATRTIAAAEADLSDLEAKIAETQALLERGLVPRSEHEGLLQQRRQREAALVSAREDLAETLRRAGAGEKRLASLQRAVAAAQYDAVRDGGDGVIIAPQGGVIVRPESQGESADKVVRTGGRVAKGQSLAVIASTAALDVVFTLDELDLNAIQPGQKAVVTGPGFGGQTLTGVVTGVAGEASMEAGANKAVFEARVRLDPLSPEAARAVRIGMTANISIVAYENPSALVAPPEAVQGAAPNAFVMVRVRGAEPVRRDIVVGQVGPMGVEVLSGLKAGDVVVWTPSPQSLQP</sequence>
<dbReference type="Gene3D" id="2.40.50.100">
    <property type="match status" value="1"/>
</dbReference>
<dbReference type="SUPFAM" id="SSF111369">
    <property type="entry name" value="HlyD-like secretion proteins"/>
    <property type="match status" value="1"/>
</dbReference>
<dbReference type="Proteomes" id="UP001363460">
    <property type="component" value="Chromosome"/>
</dbReference>
<dbReference type="Gene3D" id="2.40.420.20">
    <property type="match status" value="1"/>
</dbReference>
<evidence type="ECO:0000313" key="4">
    <source>
        <dbReference type="EMBL" id="WWT53656.1"/>
    </source>
</evidence>
<evidence type="ECO:0000256" key="2">
    <source>
        <dbReference type="ARBA" id="ARBA00023054"/>
    </source>
</evidence>
<evidence type="ECO:0000256" key="3">
    <source>
        <dbReference type="SAM" id="Coils"/>
    </source>
</evidence>
<comment type="subcellular location">
    <subcellularLocation>
        <location evidence="1">Cell envelope</location>
    </subcellularLocation>
</comment>
<dbReference type="PANTHER" id="PTHR32347">
    <property type="entry name" value="EFFLUX SYSTEM COMPONENT YKNX-RELATED"/>
    <property type="match status" value="1"/>
</dbReference>
<organism evidence="4 5">
    <name type="scientific">Brevundimonas olei</name>
    <dbReference type="NCBI Taxonomy" id="657642"/>
    <lineage>
        <taxon>Bacteria</taxon>
        <taxon>Pseudomonadati</taxon>
        <taxon>Pseudomonadota</taxon>
        <taxon>Alphaproteobacteria</taxon>
        <taxon>Caulobacterales</taxon>
        <taxon>Caulobacteraceae</taxon>
        <taxon>Brevundimonas</taxon>
    </lineage>
</organism>
<evidence type="ECO:0000256" key="1">
    <source>
        <dbReference type="ARBA" id="ARBA00004196"/>
    </source>
</evidence>
<evidence type="ECO:0000313" key="5">
    <source>
        <dbReference type="Proteomes" id="UP001363460"/>
    </source>
</evidence>
<dbReference type="InterPro" id="IPR050465">
    <property type="entry name" value="UPF0194_transport"/>
</dbReference>